<reference evidence="1 2" key="1">
    <citation type="journal article" date="2013" name="Curr. Biol.">
        <title>Shared signatures of parasitism and phylogenomics unite Cryptomycota and microsporidia.</title>
        <authorList>
            <person name="James T.Y."/>
            <person name="Pelin A."/>
            <person name="Bonen L."/>
            <person name="Ahrendt S."/>
            <person name="Sain D."/>
            <person name="Corradi N."/>
            <person name="Stajich J.E."/>
        </authorList>
    </citation>
    <scope>NUCLEOTIDE SEQUENCE [LARGE SCALE GENOMIC DNA]</scope>
    <source>
        <strain evidence="1 2">CSF55</strain>
    </source>
</reference>
<evidence type="ECO:0000313" key="2">
    <source>
        <dbReference type="Proteomes" id="UP000030755"/>
    </source>
</evidence>
<dbReference type="AlphaFoldDB" id="A0A075AQH5"/>
<name>A0A075AQH5_ROZAC</name>
<dbReference type="OrthoDB" id="341259at2759"/>
<dbReference type="PANTHER" id="PTHR46586">
    <property type="entry name" value="ANKYRIN REPEAT-CONTAINING PROTEIN"/>
    <property type="match status" value="1"/>
</dbReference>
<dbReference type="Pfam" id="PF12796">
    <property type="entry name" value="Ank_2"/>
    <property type="match status" value="2"/>
</dbReference>
<organism evidence="1 2">
    <name type="scientific">Rozella allomycis (strain CSF55)</name>
    <dbReference type="NCBI Taxonomy" id="988480"/>
    <lineage>
        <taxon>Eukaryota</taxon>
        <taxon>Fungi</taxon>
        <taxon>Fungi incertae sedis</taxon>
        <taxon>Cryptomycota</taxon>
        <taxon>Cryptomycota incertae sedis</taxon>
        <taxon>Rozella</taxon>
    </lineage>
</organism>
<dbReference type="InterPro" id="IPR052050">
    <property type="entry name" value="SecEffector_AnkRepeat"/>
</dbReference>
<dbReference type="Proteomes" id="UP000030755">
    <property type="component" value="Unassembled WGS sequence"/>
</dbReference>
<gene>
    <name evidence="1" type="ORF">O9G_005072</name>
</gene>
<dbReference type="SMART" id="SM00248">
    <property type="entry name" value="ANK"/>
    <property type="match status" value="5"/>
</dbReference>
<protein>
    <submittedName>
        <fullName evidence="1">Uncharacterized protein</fullName>
    </submittedName>
</protein>
<dbReference type="SUPFAM" id="SSF48403">
    <property type="entry name" value="Ankyrin repeat"/>
    <property type="match status" value="1"/>
</dbReference>
<dbReference type="EMBL" id="KE561153">
    <property type="protein sequence ID" value="EPZ32473.1"/>
    <property type="molecule type" value="Genomic_DNA"/>
</dbReference>
<dbReference type="STRING" id="988480.A0A075AQH5"/>
<dbReference type="Gene3D" id="1.25.40.20">
    <property type="entry name" value="Ankyrin repeat-containing domain"/>
    <property type="match status" value="3"/>
</dbReference>
<accession>A0A075AQH5</accession>
<sequence>MMRQSRLLLRKVTTTVAPNAGSFNAISWACEKGYADFVKLLLADSRTASKNGHVEVVKLLLEDPRVDPSAEHCKAIRLASDKCHSRICHSSKHYTSKRHADIVTLLLADSRISVHELDRVHLVFSRYDDSNVVDLLLADSRTIFLFCMPIETATQMLLNVYWKNLGLILAQIITWLFEWLPYMATRKLVDPSANDNDAIQQASRNGHFEVVKTLLEDARVDPSSNANYAIRSASECGHADVVRILLKDPRVDPGIQGNFAIKYASSNGHIDVVKLLLKDSRVDPCSNDNNAIRAAFNHDRDDVVNLLIQDARVFARALENGTLYHFISYLSDSEKSC</sequence>
<dbReference type="InterPro" id="IPR036770">
    <property type="entry name" value="Ankyrin_rpt-contain_sf"/>
</dbReference>
<keyword evidence="2" id="KW-1185">Reference proteome</keyword>
<dbReference type="PANTHER" id="PTHR46586:SF3">
    <property type="entry name" value="ANKYRIN REPEAT-CONTAINING PROTEIN"/>
    <property type="match status" value="1"/>
</dbReference>
<dbReference type="InterPro" id="IPR002110">
    <property type="entry name" value="Ankyrin_rpt"/>
</dbReference>
<dbReference type="HOGENOM" id="CLU_794900_0_0_1"/>
<evidence type="ECO:0000313" key="1">
    <source>
        <dbReference type="EMBL" id="EPZ32473.1"/>
    </source>
</evidence>
<proteinExistence type="predicted"/>